<dbReference type="Pfam" id="PF04610">
    <property type="entry name" value="TrbL"/>
    <property type="match status" value="1"/>
</dbReference>
<evidence type="ECO:0000256" key="4">
    <source>
        <dbReference type="ARBA" id="ARBA00023136"/>
    </source>
</evidence>
<evidence type="ECO:0000256" key="2">
    <source>
        <dbReference type="ARBA" id="ARBA00022692"/>
    </source>
</evidence>
<feature type="compositionally biased region" description="Low complexity" evidence="5">
    <location>
        <begin position="316"/>
        <end position="342"/>
    </location>
</feature>
<dbReference type="RefSeq" id="WP_069810549.1">
    <property type="nucleotide sequence ID" value="NZ_CP017305.1"/>
</dbReference>
<keyword evidence="8" id="KW-1185">Reference proteome</keyword>
<keyword evidence="3 6" id="KW-1133">Transmembrane helix</keyword>
<evidence type="ECO:0000256" key="3">
    <source>
        <dbReference type="ARBA" id="ARBA00022989"/>
    </source>
</evidence>
<gene>
    <name evidence="7" type="ORF">BIU88_09585</name>
</gene>
<dbReference type="STRING" id="274537.BIU88_09585"/>
<dbReference type="KEGG" id="clz:BIU88_09585"/>
<dbReference type="AlphaFoldDB" id="A0A1D8D511"/>
<dbReference type="EMBL" id="CP017305">
    <property type="protein sequence ID" value="AOS84357.1"/>
    <property type="molecule type" value="Genomic_DNA"/>
</dbReference>
<keyword evidence="2 6" id="KW-0812">Transmembrane</keyword>
<dbReference type="OrthoDB" id="9788052at2"/>
<dbReference type="GO" id="GO:0030255">
    <property type="term" value="P:protein secretion by the type IV secretion system"/>
    <property type="evidence" value="ECO:0007669"/>
    <property type="project" value="InterPro"/>
</dbReference>
<proteinExistence type="predicted"/>
<feature type="transmembrane region" description="Helical" evidence="6">
    <location>
        <begin position="261"/>
        <end position="283"/>
    </location>
</feature>
<feature type="transmembrane region" description="Helical" evidence="6">
    <location>
        <begin position="220"/>
        <end position="241"/>
    </location>
</feature>
<dbReference type="Proteomes" id="UP000095185">
    <property type="component" value="Chromosome"/>
</dbReference>
<feature type="transmembrane region" description="Helical" evidence="6">
    <location>
        <begin position="157"/>
        <end position="176"/>
    </location>
</feature>
<feature type="transmembrane region" description="Helical" evidence="6">
    <location>
        <begin position="130"/>
        <end position="150"/>
    </location>
</feature>
<evidence type="ECO:0000313" key="7">
    <source>
        <dbReference type="EMBL" id="AOS84357.1"/>
    </source>
</evidence>
<feature type="region of interest" description="Disordered" evidence="5">
    <location>
        <begin position="308"/>
        <end position="384"/>
    </location>
</feature>
<protein>
    <recommendedName>
        <fullName evidence="9">P-type conjugative transfer protein TrbL</fullName>
    </recommendedName>
</protein>
<feature type="transmembrane region" description="Helical" evidence="6">
    <location>
        <begin position="188"/>
        <end position="208"/>
    </location>
</feature>
<feature type="transmembrane region" description="Helical" evidence="6">
    <location>
        <begin position="27"/>
        <end position="50"/>
    </location>
</feature>
<feature type="transmembrane region" description="Helical" evidence="6">
    <location>
        <begin position="62"/>
        <end position="83"/>
    </location>
</feature>
<accession>A0A1D8D511</accession>
<reference evidence="7" key="1">
    <citation type="submission" date="2016-09" db="EMBL/GenBank/DDBJ databases">
        <title>Genome sequence of Chlorobaculum limnaeum.</title>
        <authorList>
            <person name="Liu Z."/>
            <person name="Tank M."/>
            <person name="Bryant D.A."/>
        </authorList>
    </citation>
    <scope>NUCLEOTIDE SEQUENCE [LARGE SCALE GENOMIC DNA]</scope>
    <source>
        <strain evidence="7">DSM 1677</strain>
    </source>
</reference>
<sequence length="384" mass="38868">MNPGILTQTLNHFLTVFGAGWSNLQPAINWLTGALLGIEIVMLGLWWALGGGEQLVGVMKKILYLGIWMWIVRSFPTLADAFVKSLIHAGQLAGGGGGPSLFDPSKIIEYGLTTTAPLVDKMSTIGITEIVNGIILALTYIGIMLAYILIAWQIFYAVLEFNLLAAVVGIFLPFGFLEQTKFLAEKAIGAIVSSGIKLMVLAFIMAVIEPTLSTLTFSSGLTFTEIWSALLTVGAVAFLAWNAPGIAAGLLAGSPSLSAGTAVQNALVGGTGVALAGMGAYGLTKMAVEGAGKIGAAMHLTGSSMSSGSTGGGGAAVASGPAPAGPSNPSAAASSPASATSGVAGGGSEADQKAEAPKWAKTALHAMHPPEEAQPSGGSATPRL</sequence>
<name>A0A1D8D511_CHLLM</name>
<organism evidence="7 8">
    <name type="scientific">Chlorobaculum limnaeum</name>
    <dbReference type="NCBI Taxonomy" id="274537"/>
    <lineage>
        <taxon>Bacteria</taxon>
        <taxon>Pseudomonadati</taxon>
        <taxon>Chlorobiota</taxon>
        <taxon>Chlorobiia</taxon>
        <taxon>Chlorobiales</taxon>
        <taxon>Chlorobiaceae</taxon>
        <taxon>Chlorobaculum</taxon>
    </lineage>
</organism>
<keyword evidence="4 6" id="KW-0472">Membrane</keyword>
<comment type="subcellular location">
    <subcellularLocation>
        <location evidence="1">Membrane</location>
        <topology evidence="1">Multi-pass membrane protein</topology>
    </subcellularLocation>
</comment>
<evidence type="ECO:0008006" key="9">
    <source>
        <dbReference type="Google" id="ProtNLM"/>
    </source>
</evidence>
<dbReference type="GO" id="GO:0016020">
    <property type="term" value="C:membrane"/>
    <property type="evidence" value="ECO:0007669"/>
    <property type="project" value="UniProtKB-SubCell"/>
</dbReference>
<evidence type="ECO:0000313" key="8">
    <source>
        <dbReference type="Proteomes" id="UP000095185"/>
    </source>
</evidence>
<evidence type="ECO:0000256" key="5">
    <source>
        <dbReference type="SAM" id="MobiDB-lite"/>
    </source>
</evidence>
<dbReference type="InterPro" id="IPR007688">
    <property type="entry name" value="Conjugal_tfr_TrbL/VirB6"/>
</dbReference>
<evidence type="ECO:0000256" key="6">
    <source>
        <dbReference type="SAM" id="Phobius"/>
    </source>
</evidence>
<evidence type="ECO:0000256" key="1">
    <source>
        <dbReference type="ARBA" id="ARBA00004141"/>
    </source>
</evidence>